<evidence type="ECO:0000256" key="1">
    <source>
        <dbReference type="SAM" id="MobiDB-lite"/>
    </source>
</evidence>
<proteinExistence type="predicted"/>
<keyword evidence="3" id="KW-1185">Reference proteome</keyword>
<dbReference type="AlphaFoldDB" id="A0AAD7P2J1"/>
<sequence>MATQHVGCARVPFGPFLGVPAKIKAPREQPGGISSTSTTVARVNPTHFIHFGQLRPAIPVEMMCFHFNLRIKGAGKSRGNDSDMSAFRSFPNPPSSSINT</sequence>
<reference evidence="2" key="1">
    <citation type="submission" date="2023-03" db="EMBL/GenBank/DDBJ databases">
        <title>Massive genome expansion in bonnet fungi (Mycena s.s.) driven by repeated elements and novel gene families across ecological guilds.</title>
        <authorList>
            <consortium name="Lawrence Berkeley National Laboratory"/>
            <person name="Harder C.B."/>
            <person name="Miyauchi S."/>
            <person name="Viragh M."/>
            <person name="Kuo A."/>
            <person name="Thoen E."/>
            <person name="Andreopoulos B."/>
            <person name="Lu D."/>
            <person name="Skrede I."/>
            <person name="Drula E."/>
            <person name="Henrissat B."/>
            <person name="Morin E."/>
            <person name="Kohler A."/>
            <person name="Barry K."/>
            <person name="LaButti K."/>
            <person name="Morin E."/>
            <person name="Salamov A."/>
            <person name="Lipzen A."/>
            <person name="Mereny Z."/>
            <person name="Hegedus B."/>
            <person name="Baldrian P."/>
            <person name="Stursova M."/>
            <person name="Weitz H."/>
            <person name="Taylor A."/>
            <person name="Grigoriev I.V."/>
            <person name="Nagy L.G."/>
            <person name="Martin F."/>
            <person name="Kauserud H."/>
        </authorList>
    </citation>
    <scope>NUCLEOTIDE SEQUENCE</scope>
    <source>
        <strain evidence="2">CBHHK188m</strain>
    </source>
</reference>
<gene>
    <name evidence="2" type="ORF">DFH07DRAFT_763505</name>
</gene>
<protein>
    <submittedName>
        <fullName evidence="2">Uncharacterized protein</fullName>
    </submittedName>
</protein>
<name>A0AAD7P2J1_9AGAR</name>
<dbReference type="EMBL" id="JARJLG010000001">
    <property type="protein sequence ID" value="KAJ7784889.1"/>
    <property type="molecule type" value="Genomic_DNA"/>
</dbReference>
<evidence type="ECO:0000313" key="3">
    <source>
        <dbReference type="Proteomes" id="UP001215280"/>
    </source>
</evidence>
<feature type="region of interest" description="Disordered" evidence="1">
    <location>
        <begin position="75"/>
        <end position="100"/>
    </location>
</feature>
<evidence type="ECO:0000313" key="2">
    <source>
        <dbReference type="EMBL" id="KAJ7784889.1"/>
    </source>
</evidence>
<organism evidence="2 3">
    <name type="scientific">Mycena maculata</name>
    <dbReference type="NCBI Taxonomy" id="230809"/>
    <lineage>
        <taxon>Eukaryota</taxon>
        <taxon>Fungi</taxon>
        <taxon>Dikarya</taxon>
        <taxon>Basidiomycota</taxon>
        <taxon>Agaricomycotina</taxon>
        <taxon>Agaricomycetes</taxon>
        <taxon>Agaricomycetidae</taxon>
        <taxon>Agaricales</taxon>
        <taxon>Marasmiineae</taxon>
        <taxon>Mycenaceae</taxon>
        <taxon>Mycena</taxon>
    </lineage>
</organism>
<accession>A0AAD7P2J1</accession>
<comment type="caution">
    <text evidence="2">The sequence shown here is derived from an EMBL/GenBank/DDBJ whole genome shotgun (WGS) entry which is preliminary data.</text>
</comment>
<dbReference type="Proteomes" id="UP001215280">
    <property type="component" value="Unassembled WGS sequence"/>
</dbReference>